<keyword evidence="5" id="KW-1015">Disulfide bond</keyword>
<evidence type="ECO:0000256" key="5">
    <source>
        <dbReference type="ARBA" id="ARBA00023157"/>
    </source>
</evidence>
<dbReference type="InterPro" id="IPR036438">
    <property type="entry name" value="Insulin-like_sf"/>
</dbReference>
<dbReference type="PANTHER" id="PTHR20968:SF2">
    <property type="entry name" value="INSULIN-LIKE PEPTIDE INSL5"/>
    <property type="match status" value="1"/>
</dbReference>
<keyword evidence="6" id="KW-0732">Signal</keyword>
<evidence type="ECO:0000256" key="2">
    <source>
        <dbReference type="ARBA" id="ARBA00011207"/>
    </source>
</evidence>
<feature type="signal peptide" evidence="6">
    <location>
        <begin position="1"/>
        <end position="23"/>
    </location>
</feature>
<proteinExistence type="predicted"/>
<sequence>MVAPWLALVTMGLVLAMVPLVEPQQPHLAAAPLCGRAFLRAVIFHCGGSRWRRDGKGMLHYVHALCTSYYLQMQKSNGPPWKTTQNMFFIIMIVKKYLPNMAMASLLTQNSRIRNKWRAVRNDSEIKREWHISAGYYGEAGDHAVSTASLCEQTG</sequence>
<dbReference type="GO" id="GO:0001664">
    <property type="term" value="F:G protein-coupled receptor binding"/>
    <property type="evidence" value="ECO:0007669"/>
    <property type="project" value="TreeGrafter"/>
</dbReference>
<dbReference type="GO" id="GO:0005576">
    <property type="term" value="C:extracellular region"/>
    <property type="evidence" value="ECO:0007669"/>
    <property type="project" value="UniProtKB-SubCell"/>
</dbReference>
<keyword evidence="4" id="KW-0372">Hormone</keyword>
<dbReference type="InterPro" id="IPR051777">
    <property type="entry name" value="Insulin-like_neuro_ligands"/>
</dbReference>
<evidence type="ECO:0000256" key="3">
    <source>
        <dbReference type="ARBA" id="ARBA00022525"/>
    </source>
</evidence>
<dbReference type="SUPFAM" id="SSF56994">
    <property type="entry name" value="Insulin-like"/>
    <property type="match status" value="1"/>
</dbReference>
<keyword evidence="8" id="KW-1185">Reference proteome</keyword>
<evidence type="ECO:0000256" key="6">
    <source>
        <dbReference type="SAM" id="SignalP"/>
    </source>
</evidence>
<keyword evidence="3" id="KW-0964">Secreted</keyword>
<evidence type="ECO:0000256" key="4">
    <source>
        <dbReference type="ARBA" id="ARBA00022702"/>
    </source>
</evidence>
<dbReference type="AlphaFoldDB" id="A0A8C4WZB8"/>
<evidence type="ECO:0000256" key="1">
    <source>
        <dbReference type="ARBA" id="ARBA00004613"/>
    </source>
</evidence>
<dbReference type="Ensembl" id="ENSEBUT00000021882.1">
    <property type="protein sequence ID" value="ENSEBUP00000021306.1"/>
    <property type="gene ID" value="ENSEBUG00000013170.1"/>
</dbReference>
<reference evidence="7" key="1">
    <citation type="submission" date="2025-08" db="UniProtKB">
        <authorList>
            <consortium name="Ensembl"/>
        </authorList>
    </citation>
    <scope>IDENTIFICATION</scope>
</reference>
<organism evidence="7 8">
    <name type="scientific">Eptatretus burgeri</name>
    <name type="common">Inshore hagfish</name>
    <dbReference type="NCBI Taxonomy" id="7764"/>
    <lineage>
        <taxon>Eukaryota</taxon>
        <taxon>Metazoa</taxon>
        <taxon>Chordata</taxon>
        <taxon>Craniata</taxon>
        <taxon>Vertebrata</taxon>
        <taxon>Cyclostomata</taxon>
        <taxon>Myxini</taxon>
        <taxon>Myxiniformes</taxon>
        <taxon>Myxinidae</taxon>
        <taxon>Eptatretinae</taxon>
        <taxon>Eptatretus</taxon>
    </lineage>
</organism>
<protein>
    <submittedName>
        <fullName evidence="7">Uncharacterized protein</fullName>
    </submittedName>
</protein>
<reference evidence="7" key="2">
    <citation type="submission" date="2025-09" db="UniProtKB">
        <authorList>
            <consortium name="Ensembl"/>
        </authorList>
    </citation>
    <scope>IDENTIFICATION</scope>
</reference>
<feature type="chain" id="PRO_5034806064" evidence="6">
    <location>
        <begin position="24"/>
        <end position="155"/>
    </location>
</feature>
<comment type="subcellular location">
    <subcellularLocation>
        <location evidence="1">Secreted</location>
    </subcellularLocation>
</comment>
<comment type="subunit">
    <text evidence="2">Heterodimer of a B chain and an A chain linked by two disulfide bonds.</text>
</comment>
<dbReference type="Proteomes" id="UP000694388">
    <property type="component" value="Unplaced"/>
</dbReference>
<evidence type="ECO:0000313" key="8">
    <source>
        <dbReference type="Proteomes" id="UP000694388"/>
    </source>
</evidence>
<evidence type="ECO:0000313" key="7">
    <source>
        <dbReference type="Ensembl" id="ENSEBUP00000021306.1"/>
    </source>
</evidence>
<dbReference type="GO" id="GO:2000253">
    <property type="term" value="P:positive regulation of feeding behavior"/>
    <property type="evidence" value="ECO:0007669"/>
    <property type="project" value="TreeGrafter"/>
</dbReference>
<accession>A0A8C4WZB8</accession>
<dbReference type="PANTHER" id="PTHR20968">
    <property type="entry name" value="ILGF DOMAIN-CONTAINING PROTEIN"/>
    <property type="match status" value="1"/>
</dbReference>
<name>A0A8C4WZB8_EPTBU</name>
<dbReference type="GO" id="GO:0005179">
    <property type="term" value="F:hormone activity"/>
    <property type="evidence" value="ECO:0007669"/>
    <property type="project" value="UniProtKB-KW"/>
</dbReference>